<feature type="compositionally biased region" description="Low complexity" evidence="1">
    <location>
        <begin position="150"/>
        <end position="164"/>
    </location>
</feature>
<evidence type="ECO:0000313" key="2">
    <source>
        <dbReference type="EMBL" id="KAH8031696.1"/>
    </source>
</evidence>
<protein>
    <submittedName>
        <fullName evidence="2">Uncharacterized protein</fullName>
    </submittedName>
</protein>
<reference evidence="2" key="2">
    <citation type="submission" date="2021-09" db="EMBL/GenBank/DDBJ databases">
        <authorList>
            <person name="Jia N."/>
            <person name="Wang J."/>
            <person name="Shi W."/>
            <person name="Du L."/>
            <person name="Sun Y."/>
            <person name="Zhan W."/>
            <person name="Jiang J."/>
            <person name="Wang Q."/>
            <person name="Zhang B."/>
            <person name="Ji P."/>
            <person name="Sakyi L.B."/>
            <person name="Cui X."/>
            <person name="Yuan T."/>
            <person name="Jiang B."/>
            <person name="Yang W."/>
            <person name="Lam T.T.-Y."/>
            <person name="Chang Q."/>
            <person name="Ding S."/>
            <person name="Wang X."/>
            <person name="Zhu J."/>
            <person name="Ruan X."/>
            <person name="Zhao L."/>
            <person name="Wei J."/>
            <person name="Que T."/>
            <person name="Du C."/>
            <person name="Cheng J."/>
            <person name="Dai P."/>
            <person name="Han X."/>
            <person name="Huang E."/>
            <person name="Gao Y."/>
            <person name="Liu J."/>
            <person name="Shao H."/>
            <person name="Ye R."/>
            <person name="Li L."/>
            <person name="Wei W."/>
            <person name="Wang X."/>
            <person name="Wang C."/>
            <person name="Huo Q."/>
            <person name="Li W."/>
            <person name="Guo W."/>
            <person name="Chen H."/>
            <person name="Chen S."/>
            <person name="Zhou L."/>
            <person name="Zhou L."/>
            <person name="Ni X."/>
            <person name="Tian J."/>
            <person name="Zhou Y."/>
            <person name="Sheng Y."/>
            <person name="Liu T."/>
            <person name="Pan Y."/>
            <person name="Xia L."/>
            <person name="Li J."/>
            <person name="Zhao F."/>
            <person name="Cao W."/>
        </authorList>
    </citation>
    <scope>NUCLEOTIDE SEQUENCE</scope>
    <source>
        <strain evidence="2">Rmic-2018</strain>
        <tissue evidence="2">Larvae</tissue>
    </source>
</reference>
<feature type="region of interest" description="Disordered" evidence="1">
    <location>
        <begin position="1"/>
        <end position="173"/>
    </location>
</feature>
<gene>
    <name evidence="2" type="ORF">HPB51_020075</name>
</gene>
<reference evidence="2" key="1">
    <citation type="journal article" date="2020" name="Cell">
        <title>Large-Scale Comparative Analyses of Tick Genomes Elucidate Their Genetic Diversity and Vector Capacities.</title>
        <authorList>
            <consortium name="Tick Genome and Microbiome Consortium (TIGMIC)"/>
            <person name="Jia N."/>
            <person name="Wang J."/>
            <person name="Shi W."/>
            <person name="Du L."/>
            <person name="Sun Y."/>
            <person name="Zhan W."/>
            <person name="Jiang J.F."/>
            <person name="Wang Q."/>
            <person name="Zhang B."/>
            <person name="Ji P."/>
            <person name="Bell-Sakyi L."/>
            <person name="Cui X.M."/>
            <person name="Yuan T.T."/>
            <person name="Jiang B.G."/>
            <person name="Yang W.F."/>
            <person name="Lam T.T."/>
            <person name="Chang Q.C."/>
            <person name="Ding S.J."/>
            <person name="Wang X.J."/>
            <person name="Zhu J.G."/>
            <person name="Ruan X.D."/>
            <person name="Zhao L."/>
            <person name="Wei J.T."/>
            <person name="Ye R.Z."/>
            <person name="Que T.C."/>
            <person name="Du C.H."/>
            <person name="Zhou Y.H."/>
            <person name="Cheng J.X."/>
            <person name="Dai P.F."/>
            <person name="Guo W.B."/>
            <person name="Han X.H."/>
            <person name="Huang E.J."/>
            <person name="Li L.F."/>
            <person name="Wei W."/>
            <person name="Gao Y.C."/>
            <person name="Liu J.Z."/>
            <person name="Shao H.Z."/>
            <person name="Wang X."/>
            <person name="Wang C.C."/>
            <person name="Yang T.C."/>
            <person name="Huo Q.B."/>
            <person name="Li W."/>
            <person name="Chen H.Y."/>
            <person name="Chen S.E."/>
            <person name="Zhou L.G."/>
            <person name="Ni X.B."/>
            <person name="Tian J.H."/>
            <person name="Sheng Y."/>
            <person name="Liu T."/>
            <person name="Pan Y.S."/>
            <person name="Xia L.Y."/>
            <person name="Li J."/>
            <person name="Zhao F."/>
            <person name="Cao W.C."/>
        </authorList>
    </citation>
    <scope>NUCLEOTIDE SEQUENCE</scope>
    <source>
        <strain evidence="2">Rmic-2018</strain>
    </source>
</reference>
<keyword evidence="3" id="KW-1185">Reference proteome</keyword>
<sequence length="173" mass="18789">MCTLSPFPPIQKLRIPQNSQKVAGKATRSLVAFKIGPGRPKNVGEPATSPKHAIRNRTSARKTSKPRARRREQPRSTKTRATVKNAARKEESTTSATSRTSPPGSTKTVESFVKREVNEAADWERERPPVNAERRSSNAAAKPSDGAEKGGALNAAARHAAGTAVFTKRRRRG</sequence>
<dbReference type="VEuPathDB" id="VectorBase:LOC119165016"/>
<proteinExistence type="predicted"/>
<comment type="caution">
    <text evidence="2">The sequence shown here is derived from an EMBL/GenBank/DDBJ whole genome shotgun (WGS) entry which is preliminary data.</text>
</comment>
<organism evidence="2 3">
    <name type="scientific">Rhipicephalus microplus</name>
    <name type="common">Cattle tick</name>
    <name type="synonym">Boophilus microplus</name>
    <dbReference type="NCBI Taxonomy" id="6941"/>
    <lineage>
        <taxon>Eukaryota</taxon>
        <taxon>Metazoa</taxon>
        <taxon>Ecdysozoa</taxon>
        <taxon>Arthropoda</taxon>
        <taxon>Chelicerata</taxon>
        <taxon>Arachnida</taxon>
        <taxon>Acari</taxon>
        <taxon>Parasitiformes</taxon>
        <taxon>Ixodida</taxon>
        <taxon>Ixodoidea</taxon>
        <taxon>Ixodidae</taxon>
        <taxon>Rhipicephalinae</taxon>
        <taxon>Rhipicephalus</taxon>
        <taxon>Boophilus</taxon>
    </lineage>
</organism>
<dbReference type="AlphaFoldDB" id="A0A9J6EC86"/>
<feature type="compositionally biased region" description="Low complexity" evidence="1">
    <location>
        <begin position="93"/>
        <end position="106"/>
    </location>
</feature>
<evidence type="ECO:0000256" key="1">
    <source>
        <dbReference type="SAM" id="MobiDB-lite"/>
    </source>
</evidence>
<feature type="compositionally biased region" description="Basic and acidic residues" evidence="1">
    <location>
        <begin position="112"/>
        <end position="136"/>
    </location>
</feature>
<evidence type="ECO:0000313" key="3">
    <source>
        <dbReference type="Proteomes" id="UP000821866"/>
    </source>
</evidence>
<dbReference type="EMBL" id="JABSTU010000005">
    <property type="protein sequence ID" value="KAH8031696.1"/>
    <property type="molecule type" value="Genomic_DNA"/>
</dbReference>
<feature type="compositionally biased region" description="Basic residues" evidence="1">
    <location>
        <begin position="52"/>
        <end position="72"/>
    </location>
</feature>
<name>A0A9J6EC86_RHIMP</name>
<accession>A0A9J6EC86</accession>
<dbReference type="Proteomes" id="UP000821866">
    <property type="component" value="Chromosome 3"/>
</dbReference>